<accession>A0ABQ5QER0</accession>
<proteinExistence type="predicted"/>
<feature type="transmembrane region" description="Helical" evidence="2">
    <location>
        <begin position="108"/>
        <end position="133"/>
    </location>
</feature>
<evidence type="ECO:0000256" key="2">
    <source>
        <dbReference type="SAM" id="Phobius"/>
    </source>
</evidence>
<name>A0ABQ5QER0_9BACT</name>
<dbReference type="InterPro" id="IPR011990">
    <property type="entry name" value="TPR-like_helical_dom_sf"/>
</dbReference>
<dbReference type="Proteomes" id="UP001165069">
    <property type="component" value="Unassembled WGS sequence"/>
</dbReference>
<dbReference type="SUPFAM" id="SSF81901">
    <property type="entry name" value="HCP-like"/>
    <property type="match status" value="1"/>
</dbReference>
<keyword evidence="2" id="KW-1133">Transmembrane helix</keyword>
<feature type="region of interest" description="Disordered" evidence="1">
    <location>
        <begin position="1"/>
        <end position="70"/>
    </location>
</feature>
<evidence type="ECO:0000256" key="1">
    <source>
        <dbReference type="SAM" id="MobiDB-lite"/>
    </source>
</evidence>
<evidence type="ECO:0000313" key="3">
    <source>
        <dbReference type="EMBL" id="GLH73137.1"/>
    </source>
</evidence>
<dbReference type="EMBL" id="BSDE01000003">
    <property type="protein sequence ID" value="GLH73137.1"/>
    <property type="molecule type" value="Genomic_DNA"/>
</dbReference>
<feature type="transmembrane region" description="Helical" evidence="2">
    <location>
        <begin position="145"/>
        <end position="163"/>
    </location>
</feature>
<feature type="compositionally biased region" description="Low complexity" evidence="1">
    <location>
        <begin position="1"/>
        <end position="23"/>
    </location>
</feature>
<dbReference type="Gene3D" id="1.25.40.10">
    <property type="entry name" value="Tetratricopeptide repeat domain"/>
    <property type="match status" value="1"/>
</dbReference>
<comment type="caution">
    <text evidence="3">The sequence shown here is derived from an EMBL/GenBank/DDBJ whole genome shotgun (WGS) entry which is preliminary data.</text>
</comment>
<feature type="transmembrane region" description="Helical" evidence="2">
    <location>
        <begin position="203"/>
        <end position="232"/>
    </location>
</feature>
<evidence type="ECO:0000313" key="4">
    <source>
        <dbReference type="Proteomes" id="UP001165069"/>
    </source>
</evidence>
<dbReference type="SMART" id="SM00671">
    <property type="entry name" value="SEL1"/>
    <property type="match status" value="1"/>
</dbReference>
<dbReference type="InterPro" id="IPR006597">
    <property type="entry name" value="Sel1-like"/>
</dbReference>
<keyword evidence="2" id="KW-0472">Membrane</keyword>
<feature type="transmembrane region" description="Helical" evidence="2">
    <location>
        <begin position="170"/>
        <end position="191"/>
    </location>
</feature>
<feature type="transmembrane region" description="Helical" evidence="2">
    <location>
        <begin position="244"/>
        <end position="267"/>
    </location>
</feature>
<sequence>MNQEPSDSLDILLDLSGDSGAGSPKAPEPEPKILLAEEPTPRKVTPRTFEPLPDDTPFVPADPEPQATARPSRLAPIKSMVAEVYFDPAKAFAAEVDWSRFRKAQISLFGLSLAMPFIMLLLLGVILGVVYHAGASLYNATTPNPIYQLMLYPLVFVLARGYWMAYLALPLILFGVGWLWAAVTAGALSRIEDGAHIDYKTALSILAMLGAMLAPFTMFPFLRLLALAVIFWFTIRRLEDTFGIGFWTVAGRGGLTLVASMFLYGAMERKVESLFPAGEEMKVNLNAFVNQRKMLEWPSFHEKIYVKPNERLYADLTNFTPQIRDLATQKAMNLLKAGSDTPEFRYRLAQRLAENGQNEAFLYLSRYAAAGQGTPLDAAAALVWIQKYTLANPNNLDVNLDKVRLLIQNNRRLEGKRLLVSLVKAQLTDMNRITDFIQKEGLGQTNSGFNDEVQNLYQFGNGTNYVGSYTPSSGSSSGYSRYGYETQTKQEGLLKRLFVNEHDNSLWFYRAMVVEYNRSAEAGPEIYGEIPTIMGQAELDQKIQEGDPIAMDILADRSARDGDIAKARQYWLAAIRVLDSDNRYPNVAYYMKLAESYDPAESDKAADPAQATKYYLAALLISSWQGRGIPVGLKPLQRLQPGKLSDPRGQPFLDTCLKYDIPEAWAMMGDRYFNGDFPGVPKNIAKGRDCFMKAQALGYKGPQFQKQLALMGAATATR</sequence>
<reference evidence="3 4" key="1">
    <citation type="journal article" date="2023" name="Antonie Van Leeuwenhoek">
        <title>Mesoterricola silvestris gen. nov., sp. nov., Mesoterricola sediminis sp. nov., Geothrix oryzae sp. nov., Geothrix edaphica sp. nov., Geothrix rubra sp. nov., and Geothrix limicola sp. nov., six novel members of Acidobacteriota isolated from soils.</title>
        <authorList>
            <person name="Itoh H."/>
            <person name="Sugisawa Y."/>
            <person name="Mise K."/>
            <person name="Xu Z."/>
            <person name="Kuniyasu M."/>
            <person name="Ushijima N."/>
            <person name="Kawano K."/>
            <person name="Kobayashi E."/>
            <person name="Shiratori Y."/>
            <person name="Masuda Y."/>
            <person name="Senoo K."/>
        </authorList>
    </citation>
    <scope>NUCLEOTIDE SEQUENCE [LARGE SCALE GENOMIC DNA]</scope>
    <source>
        <strain evidence="3 4">Red804</strain>
    </source>
</reference>
<keyword evidence="4" id="KW-1185">Reference proteome</keyword>
<keyword evidence="2" id="KW-0812">Transmembrane</keyword>
<organism evidence="3 4">
    <name type="scientific">Geothrix limicola</name>
    <dbReference type="NCBI Taxonomy" id="2927978"/>
    <lineage>
        <taxon>Bacteria</taxon>
        <taxon>Pseudomonadati</taxon>
        <taxon>Acidobacteriota</taxon>
        <taxon>Holophagae</taxon>
        <taxon>Holophagales</taxon>
        <taxon>Holophagaceae</taxon>
        <taxon>Geothrix</taxon>
    </lineage>
</organism>
<dbReference type="RefSeq" id="WP_285573791.1">
    <property type="nucleotide sequence ID" value="NZ_BSDE01000003.1"/>
</dbReference>
<evidence type="ECO:0008006" key="5">
    <source>
        <dbReference type="Google" id="ProtNLM"/>
    </source>
</evidence>
<protein>
    <recommendedName>
        <fullName evidence="5">Sel1 repeat family protein</fullName>
    </recommendedName>
</protein>
<gene>
    <name evidence="3" type="ORF">GETHLI_16390</name>
</gene>